<feature type="transmembrane region" description="Helical" evidence="6">
    <location>
        <begin position="141"/>
        <end position="163"/>
    </location>
</feature>
<evidence type="ECO:0000313" key="8">
    <source>
        <dbReference type="EMBL" id="MBY8820762.1"/>
    </source>
</evidence>
<dbReference type="Pfam" id="PF07690">
    <property type="entry name" value="MFS_1"/>
    <property type="match status" value="1"/>
</dbReference>
<dbReference type="PROSITE" id="PS50850">
    <property type="entry name" value="MFS"/>
    <property type="match status" value="1"/>
</dbReference>
<evidence type="ECO:0000256" key="3">
    <source>
        <dbReference type="ARBA" id="ARBA00022692"/>
    </source>
</evidence>
<reference evidence="8 9" key="1">
    <citation type="submission" date="2021-08" db="EMBL/GenBank/DDBJ databases">
        <authorList>
            <person name="Tuo L."/>
        </authorList>
    </citation>
    <scope>NUCLEOTIDE SEQUENCE [LARGE SCALE GENOMIC DNA]</scope>
    <source>
        <strain evidence="8 9">JCM 31229</strain>
    </source>
</reference>
<evidence type="ECO:0000256" key="2">
    <source>
        <dbReference type="ARBA" id="ARBA00022448"/>
    </source>
</evidence>
<dbReference type="RefSeq" id="WP_222987876.1">
    <property type="nucleotide sequence ID" value="NZ_JAINVV010000001.1"/>
</dbReference>
<keyword evidence="3 6" id="KW-0812">Transmembrane</keyword>
<feature type="transmembrane region" description="Helical" evidence="6">
    <location>
        <begin position="323"/>
        <end position="344"/>
    </location>
</feature>
<name>A0ABS7PHI4_9SPHN</name>
<dbReference type="Proteomes" id="UP000706039">
    <property type="component" value="Unassembled WGS sequence"/>
</dbReference>
<dbReference type="SUPFAM" id="SSF103473">
    <property type="entry name" value="MFS general substrate transporter"/>
    <property type="match status" value="1"/>
</dbReference>
<dbReference type="EMBL" id="JAINVV010000001">
    <property type="protein sequence ID" value="MBY8820762.1"/>
    <property type="molecule type" value="Genomic_DNA"/>
</dbReference>
<feature type="transmembrane region" description="Helical" evidence="6">
    <location>
        <begin position="215"/>
        <end position="236"/>
    </location>
</feature>
<feature type="transmembrane region" description="Helical" evidence="6">
    <location>
        <begin position="351"/>
        <end position="370"/>
    </location>
</feature>
<proteinExistence type="predicted"/>
<dbReference type="InterPro" id="IPR011701">
    <property type="entry name" value="MFS"/>
</dbReference>
<sequence>MTGASAGAPTRGYQAATFSLFSTIAVINLFDMILPGALINPIIADWNITDTDAARIMTAFTIAYLIGAPIHGYLGDRYPRKPIILAGLVLWSFASIGSGYATGLVSLLIWRALVGFGEGTFRAHQNSWLADTFRPDQRGTVFSIFSGLGSIAFALAFILGSALAERYGWRSAFIISGIPGLITAFLLLRLREPARGALDTPGQMIDKPGMAQVRALILSYPFILYALGSATLQFAFSNANFWGSVHLHREFGISNREAAQFWGWAYLFLGFGGAALFGILATRLIRRIGNPAWYALFGVIATGAGAVAMAMALQSPTIGAVKFWFAIEVLVSTAFFGSQALLLLEIVPIQLRGTAAALAFAFSLIAANVLKSEVVGRISDTHGLATALWLIPVAFTLSALAWGMLALRMNRTRTTDPGTMRVATR</sequence>
<dbReference type="InterPro" id="IPR044770">
    <property type="entry name" value="MFS_spinster-like"/>
</dbReference>
<dbReference type="InterPro" id="IPR020846">
    <property type="entry name" value="MFS_dom"/>
</dbReference>
<feature type="transmembrane region" description="Helical" evidence="6">
    <location>
        <begin position="86"/>
        <end position="110"/>
    </location>
</feature>
<dbReference type="Gene3D" id="1.20.1250.20">
    <property type="entry name" value="MFS general substrate transporter like domains"/>
    <property type="match status" value="2"/>
</dbReference>
<feature type="transmembrane region" description="Helical" evidence="6">
    <location>
        <begin position="56"/>
        <end position="74"/>
    </location>
</feature>
<feature type="transmembrane region" description="Helical" evidence="6">
    <location>
        <begin position="292"/>
        <end position="311"/>
    </location>
</feature>
<evidence type="ECO:0000256" key="5">
    <source>
        <dbReference type="ARBA" id="ARBA00023136"/>
    </source>
</evidence>
<organism evidence="8 9">
    <name type="scientific">Sphingomonas colocasiae</name>
    <dbReference type="NCBI Taxonomy" id="1848973"/>
    <lineage>
        <taxon>Bacteria</taxon>
        <taxon>Pseudomonadati</taxon>
        <taxon>Pseudomonadota</taxon>
        <taxon>Alphaproteobacteria</taxon>
        <taxon>Sphingomonadales</taxon>
        <taxon>Sphingomonadaceae</taxon>
        <taxon>Sphingomonas</taxon>
    </lineage>
</organism>
<dbReference type="InterPro" id="IPR036259">
    <property type="entry name" value="MFS_trans_sf"/>
</dbReference>
<keyword evidence="5 6" id="KW-0472">Membrane</keyword>
<protein>
    <submittedName>
        <fullName evidence="8">MFS transporter</fullName>
    </submittedName>
</protein>
<dbReference type="PANTHER" id="PTHR23505:SF79">
    <property type="entry name" value="PROTEIN SPINSTER"/>
    <property type="match status" value="1"/>
</dbReference>
<gene>
    <name evidence="8" type="ORF">K7G82_00565</name>
</gene>
<evidence type="ECO:0000256" key="4">
    <source>
        <dbReference type="ARBA" id="ARBA00022989"/>
    </source>
</evidence>
<feature type="transmembrane region" description="Helical" evidence="6">
    <location>
        <begin position="382"/>
        <end position="405"/>
    </location>
</feature>
<evidence type="ECO:0000256" key="1">
    <source>
        <dbReference type="ARBA" id="ARBA00004141"/>
    </source>
</evidence>
<accession>A0ABS7PHI4</accession>
<feature type="transmembrane region" description="Helical" evidence="6">
    <location>
        <begin position="20"/>
        <end position="44"/>
    </location>
</feature>
<evidence type="ECO:0000256" key="6">
    <source>
        <dbReference type="SAM" id="Phobius"/>
    </source>
</evidence>
<comment type="caution">
    <text evidence="8">The sequence shown here is derived from an EMBL/GenBank/DDBJ whole genome shotgun (WGS) entry which is preliminary data.</text>
</comment>
<comment type="subcellular location">
    <subcellularLocation>
        <location evidence="1">Membrane</location>
        <topology evidence="1">Multi-pass membrane protein</topology>
    </subcellularLocation>
</comment>
<keyword evidence="2" id="KW-0813">Transport</keyword>
<evidence type="ECO:0000259" key="7">
    <source>
        <dbReference type="PROSITE" id="PS50850"/>
    </source>
</evidence>
<dbReference type="PANTHER" id="PTHR23505">
    <property type="entry name" value="SPINSTER"/>
    <property type="match status" value="1"/>
</dbReference>
<keyword evidence="9" id="KW-1185">Reference proteome</keyword>
<feature type="domain" description="Major facilitator superfamily (MFS) profile" evidence="7">
    <location>
        <begin position="17"/>
        <end position="411"/>
    </location>
</feature>
<evidence type="ECO:0000313" key="9">
    <source>
        <dbReference type="Proteomes" id="UP000706039"/>
    </source>
</evidence>
<feature type="transmembrane region" description="Helical" evidence="6">
    <location>
        <begin position="261"/>
        <end position="280"/>
    </location>
</feature>
<keyword evidence="4 6" id="KW-1133">Transmembrane helix</keyword>